<dbReference type="EMBL" id="BAABJY010000001">
    <property type="protein sequence ID" value="GAA4860920.1"/>
    <property type="molecule type" value="Genomic_DNA"/>
</dbReference>
<evidence type="ECO:0000256" key="1">
    <source>
        <dbReference type="ARBA" id="ARBA00001946"/>
    </source>
</evidence>
<dbReference type="PANTHER" id="PTHR21485">
    <property type="entry name" value="HAD SUPERFAMILY MEMBERS CMAS AND KDSC"/>
    <property type="match status" value="1"/>
</dbReference>
<reference evidence="8" key="1">
    <citation type="journal article" date="2019" name="Int. J. Syst. Evol. Microbiol.">
        <title>The Global Catalogue of Microorganisms (GCM) 10K type strain sequencing project: providing services to taxonomists for standard genome sequencing and annotation.</title>
        <authorList>
            <consortium name="The Broad Institute Genomics Platform"/>
            <consortium name="The Broad Institute Genome Sequencing Center for Infectious Disease"/>
            <person name="Wu L."/>
            <person name="Ma J."/>
        </authorList>
    </citation>
    <scope>NUCLEOTIDE SEQUENCE [LARGE SCALE GENOMIC DNA]</scope>
    <source>
        <strain evidence="8">JCM 18392</strain>
    </source>
</reference>
<comment type="caution">
    <text evidence="7">The sequence shown here is derived from an EMBL/GenBank/DDBJ whole genome shotgun (WGS) entry which is preliminary data.</text>
</comment>
<evidence type="ECO:0000313" key="7">
    <source>
        <dbReference type="EMBL" id="GAA4860920.1"/>
    </source>
</evidence>
<evidence type="ECO:0000256" key="5">
    <source>
        <dbReference type="ARBA" id="ARBA00022801"/>
    </source>
</evidence>
<evidence type="ECO:0000256" key="6">
    <source>
        <dbReference type="ARBA" id="ARBA00022842"/>
    </source>
</evidence>
<name>A0ABP9DWE8_9GAMM</name>
<dbReference type="InterPro" id="IPR036412">
    <property type="entry name" value="HAD-like_sf"/>
</dbReference>
<dbReference type="NCBIfam" id="TIGR01670">
    <property type="entry name" value="KdsC-phosphatas"/>
    <property type="match status" value="1"/>
</dbReference>
<dbReference type="InterPro" id="IPR023214">
    <property type="entry name" value="HAD_sf"/>
</dbReference>
<keyword evidence="5 7" id="KW-0378">Hydrolase</keyword>
<comment type="similarity">
    <text evidence="2">Belongs to the KdsC family.</text>
</comment>
<dbReference type="GO" id="GO:0016787">
    <property type="term" value="F:hydrolase activity"/>
    <property type="evidence" value="ECO:0007669"/>
    <property type="project" value="UniProtKB-KW"/>
</dbReference>
<accession>A0ABP9DWE8</accession>
<keyword evidence="6" id="KW-0460">Magnesium</keyword>
<organism evidence="7 8">
    <name type="scientific">Luteimonas vadosa</name>
    <dbReference type="NCBI Taxonomy" id="1165507"/>
    <lineage>
        <taxon>Bacteria</taxon>
        <taxon>Pseudomonadati</taxon>
        <taxon>Pseudomonadota</taxon>
        <taxon>Gammaproteobacteria</taxon>
        <taxon>Lysobacterales</taxon>
        <taxon>Lysobacteraceae</taxon>
        <taxon>Luteimonas</taxon>
    </lineage>
</organism>
<dbReference type="Pfam" id="PF08282">
    <property type="entry name" value="Hydrolase_3"/>
    <property type="match status" value="1"/>
</dbReference>
<dbReference type="SFLD" id="SFLDG01136">
    <property type="entry name" value="C1.6:_Phosphoserine_Phosphatas"/>
    <property type="match status" value="1"/>
</dbReference>
<comment type="subunit">
    <text evidence="3">Homotetramer.</text>
</comment>
<dbReference type="SUPFAM" id="SSF56784">
    <property type="entry name" value="HAD-like"/>
    <property type="match status" value="1"/>
</dbReference>
<dbReference type="CDD" id="cd01630">
    <property type="entry name" value="HAD_KDO-like"/>
    <property type="match status" value="1"/>
</dbReference>
<dbReference type="InterPro" id="IPR050793">
    <property type="entry name" value="CMP-NeuNAc_synthase"/>
</dbReference>
<proteinExistence type="inferred from homology"/>
<protein>
    <submittedName>
        <fullName evidence="7">HAD hydrolase family protein</fullName>
    </submittedName>
</protein>
<dbReference type="InterPro" id="IPR010023">
    <property type="entry name" value="KdsC_fam"/>
</dbReference>
<dbReference type="SFLD" id="SFLDS00003">
    <property type="entry name" value="Haloacid_Dehalogenase"/>
    <property type="match status" value="1"/>
</dbReference>
<gene>
    <name evidence="7" type="ORF">GCM10023332_11200</name>
</gene>
<evidence type="ECO:0000256" key="3">
    <source>
        <dbReference type="ARBA" id="ARBA00011881"/>
    </source>
</evidence>
<comment type="cofactor">
    <cofactor evidence="1">
        <name>Mg(2+)</name>
        <dbReference type="ChEBI" id="CHEBI:18420"/>
    </cofactor>
</comment>
<sequence length="216" mass="22916">MTGVTALKESRHISALAHVPKRPASHAPLPTTPMSAARYRDYPAEVLARAKRIRLACFDVDGTLTDGRLYLDDRGGEAKAFHVQDGQGLALLRRSGIAIALVTARGGNVAERRGAELGAEVFTAVTDKRGCVESLCQRLEITADAVAFIGDDLADLHALDAAGLSVAPADAHPWIAARVHWQTQSRGGEGAARELCDLLLIAQGKVDALLAKGREP</sequence>
<dbReference type="SFLD" id="SFLDG01138">
    <property type="entry name" value="C1.6.2:_Deoxy-d-mannose-octulo"/>
    <property type="match status" value="1"/>
</dbReference>
<keyword evidence="4" id="KW-0479">Metal-binding</keyword>
<dbReference type="PANTHER" id="PTHR21485:SF3">
    <property type="entry name" value="N-ACYLNEURAMINATE CYTIDYLYLTRANSFERASE"/>
    <property type="match status" value="1"/>
</dbReference>
<dbReference type="Gene3D" id="3.40.50.1000">
    <property type="entry name" value="HAD superfamily/HAD-like"/>
    <property type="match status" value="1"/>
</dbReference>
<evidence type="ECO:0000256" key="4">
    <source>
        <dbReference type="ARBA" id="ARBA00022723"/>
    </source>
</evidence>
<evidence type="ECO:0000256" key="2">
    <source>
        <dbReference type="ARBA" id="ARBA00005893"/>
    </source>
</evidence>
<evidence type="ECO:0000313" key="8">
    <source>
        <dbReference type="Proteomes" id="UP001501323"/>
    </source>
</evidence>
<dbReference type="Proteomes" id="UP001501323">
    <property type="component" value="Unassembled WGS sequence"/>
</dbReference>
<keyword evidence="8" id="KW-1185">Reference proteome</keyword>